<evidence type="ECO:0000313" key="3">
    <source>
        <dbReference type="Proteomes" id="UP000283589"/>
    </source>
</evidence>
<dbReference type="InterPro" id="IPR013783">
    <property type="entry name" value="Ig-like_fold"/>
</dbReference>
<dbReference type="Proteomes" id="UP000283589">
    <property type="component" value="Unassembled WGS sequence"/>
</dbReference>
<dbReference type="PROSITE" id="PS51166">
    <property type="entry name" value="CBM20"/>
    <property type="match status" value="1"/>
</dbReference>
<protein>
    <recommendedName>
        <fullName evidence="1">CBM20 domain-containing protein</fullName>
    </recommendedName>
</protein>
<organism evidence="2 3">
    <name type="scientific">Butyricimonas virosa</name>
    <dbReference type="NCBI Taxonomy" id="544645"/>
    <lineage>
        <taxon>Bacteria</taxon>
        <taxon>Pseudomonadati</taxon>
        <taxon>Bacteroidota</taxon>
        <taxon>Bacteroidia</taxon>
        <taxon>Bacteroidales</taxon>
        <taxon>Odoribacteraceae</taxon>
        <taxon>Butyricimonas</taxon>
    </lineage>
</organism>
<dbReference type="Gene3D" id="2.60.40.10">
    <property type="entry name" value="Immunoglobulins"/>
    <property type="match status" value="1"/>
</dbReference>
<dbReference type="CDD" id="cd05467">
    <property type="entry name" value="CBM20"/>
    <property type="match status" value="1"/>
</dbReference>
<accession>A0A412X4P7</accession>
<name>A0A412X4P7_9BACT</name>
<proteinExistence type="predicted"/>
<evidence type="ECO:0000259" key="1">
    <source>
        <dbReference type="PROSITE" id="PS51166"/>
    </source>
</evidence>
<gene>
    <name evidence="2" type="ORF">DWW18_03205</name>
</gene>
<dbReference type="SMART" id="SM01065">
    <property type="entry name" value="CBM_2"/>
    <property type="match status" value="1"/>
</dbReference>
<dbReference type="InterPro" id="IPR002044">
    <property type="entry name" value="CBM20"/>
</dbReference>
<dbReference type="AlphaFoldDB" id="A0A412X4P7"/>
<dbReference type="SUPFAM" id="SSF49452">
    <property type="entry name" value="Starch-binding domain-like"/>
    <property type="match status" value="1"/>
</dbReference>
<feature type="domain" description="CBM20" evidence="1">
    <location>
        <begin position="34"/>
        <end position="138"/>
    </location>
</feature>
<dbReference type="EMBL" id="QRZA01000003">
    <property type="protein sequence ID" value="RGV35804.1"/>
    <property type="molecule type" value="Genomic_DNA"/>
</dbReference>
<dbReference type="RefSeq" id="WP_118258802.1">
    <property type="nucleotide sequence ID" value="NZ_CALBWO010000033.1"/>
</dbReference>
<dbReference type="GO" id="GO:2001070">
    <property type="term" value="F:starch binding"/>
    <property type="evidence" value="ECO:0007669"/>
    <property type="project" value="InterPro"/>
</dbReference>
<reference evidence="2 3" key="1">
    <citation type="submission" date="2018-08" db="EMBL/GenBank/DDBJ databases">
        <title>A genome reference for cultivated species of the human gut microbiota.</title>
        <authorList>
            <person name="Zou Y."/>
            <person name="Xue W."/>
            <person name="Luo G."/>
        </authorList>
    </citation>
    <scope>NUCLEOTIDE SEQUENCE [LARGE SCALE GENOMIC DNA]</scope>
    <source>
        <strain evidence="2 3">AF14-49</strain>
    </source>
</reference>
<dbReference type="InterPro" id="IPR013784">
    <property type="entry name" value="Carb-bd-like_fold"/>
</dbReference>
<dbReference type="Pfam" id="PF00686">
    <property type="entry name" value="CBM_20"/>
    <property type="match status" value="1"/>
</dbReference>
<comment type="caution">
    <text evidence="2">The sequence shown here is derived from an EMBL/GenBank/DDBJ whole genome shotgun (WGS) entry which is preliminary data.</text>
</comment>
<sequence length="148" mass="16534">MVIIICMFISSCSQEDSNPMFETNSETHINNLESKALPSVLVTIWIRKQVSFGQYVAITGDGAELGNWTPANSIPLLEDANQENYHSASVYLLKGKTYEFKPLVLNRGDKSVVEWGDDPNIVISLPQTSLVELLLWFILGINFHGKDC</sequence>
<evidence type="ECO:0000313" key="2">
    <source>
        <dbReference type="EMBL" id="RGV35804.1"/>
    </source>
</evidence>